<protein>
    <recommendedName>
        <fullName evidence="4">Spore coat protein CotO</fullName>
    </recommendedName>
</protein>
<dbReference type="InterPro" id="IPR025439">
    <property type="entry name" value="Spore_coat_CotO"/>
</dbReference>
<reference evidence="2 3" key="1">
    <citation type="submission" date="2023-07" db="EMBL/GenBank/DDBJ databases">
        <title>Genomic Encyclopedia of Type Strains, Phase IV (KMG-IV): sequencing the most valuable type-strain genomes for metagenomic binning, comparative biology and taxonomic classification.</title>
        <authorList>
            <person name="Goeker M."/>
        </authorList>
    </citation>
    <scope>NUCLEOTIDE SEQUENCE [LARGE SCALE GENOMIC DNA]</scope>
    <source>
        <strain evidence="2 3">DSM 23948</strain>
    </source>
</reference>
<keyword evidence="3" id="KW-1185">Reference proteome</keyword>
<proteinExistence type="predicted"/>
<feature type="region of interest" description="Disordered" evidence="1">
    <location>
        <begin position="32"/>
        <end position="58"/>
    </location>
</feature>
<feature type="compositionally biased region" description="Basic and acidic residues" evidence="1">
    <location>
        <begin position="34"/>
        <end position="51"/>
    </location>
</feature>
<organism evidence="2 3">
    <name type="scientific">Anoxybacillus andreesenii</name>
    <dbReference type="NCBI Taxonomy" id="1325932"/>
    <lineage>
        <taxon>Bacteria</taxon>
        <taxon>Bacillati</taxon>
        <taxon>Bacillota</taxon>
        <taxon>Bacilli</taxon>
        <taxon>Bacillales</taxon>
        <taxon>Anoxybacillaceae</taxon>
        <taxon>Anoxybacillus</taxon>
    </lineage>
</organism>
<evidence type="ECO:0000313" key="3">
    <source>
        <dbReference type="Proteomes" id="UP001231362"/>
    </source>
</evidence>
<dbReference type="Proteomes" id="UP001231362">
    <property type="component" value="Unassembled WGS sequence"/>
</dbReference>
<evidence type="ECO:0008006" key="4">
    <source>
        <dbReference type="Google" id="ProtNLM"/>
    </source>
</evidence>
<evidence type="ECO:0000256" key="1">
    <source>
        <dbReference type="SAM" id="MobiDB-lite"/>
    </source>
</evidence>
<sequence length="158" mass="18586">MSKKQIKRQPLLYIHQPEFQVNVGKMQETFSIKQAEKSKEEKPKSEPKAEVDQEQDIPAAEEVQATIEEFEEEHLERNKKGLRRLKSFREMDIEERLDYLAYFPKKLPPVPCLFQTKTKEIRGTLMEKTEEQVVIKLFDKTEIALPINDLIAIRMIGL</sequence>
<comment type="caution">
    <text evidence="2">The sequence shown here is derived from an EMBL/GenBank/DDBJ whole genome shotgun (WGS) entry which is preliminary data.</text>
</comment>
<dbReference type="EMBL" id="JAUSTU010000001">
    <property type="protein sequence ID" value="MDQ0153921.1"/>
    <property type="molecule type" value="Genomic_DNA"/>
</dbReference>
<dbReference type="Pfam" id="PF14153">
    <property type="entry name" value="Spore_coat_CotO"/>
    <property type="match status" value="1"/>
</dbReference>
<dbReference type="RefSeq" id="WP_307148544.1">
    <property type="nucleotide sequence ID" value="NZ_JAUSTU010000001.1"/>
</dbReference>
<name>A0ABT9UZ05_9BACL</name>
<gene>
    <name evidence="2" type="ORF">J2S07_000219</name>
</gene>
<accession>A0ABT9UZ05</accession>
<evidence type="ECO:0000313" key="2">
    <source>
        <dbReference type="EMBL" id="MDQ0153921.1"/>
    </source>
</evidence>